<evidence type="ECO:0000256" key="2">
    <source>
        <dbReference type="SAM" id="MobiDB-lite"/>
    </source>
</evidence>
<dbReference type="SMART" id="SM01208">
    <property type="entry name" value="G5"/>
    <property type="match status" value="1"/>
</dbReference>
<dbReference type="RefSeq" id="WP_378298719.1">
    <property type="nucleotide sequence ID" value="NZ_JBHTJA010000021.1"/>
</dbReference>
<keyword evidence="6" id="KW-1185">Reference proteome</keyword>
<sequence length="189" mass="19174">MTRTFAAACAAAALVLTACGSTPATPTKAAASASPTTPAATTSAAAAPAGTTPAVEKRTVTRTRPIPFKTRKVKDPSLDAGTTRVKRRGAAGVMTYSYEVTYTDGEPTGKKLLGKKVTKKPVTEIVAIGTKSEPRCDENYSGACVPIASDVDCAGGSGNGPAYVQGPVRVIGDDVYGLDRDGDGTACDT</sequence>
<evidence type="ECO:0000313" key="6">
    <source>
        <dbReference type="Proteomes" id="UP001596972"/>
    </source>
</evidence>
<feature type="compositionally biased region" description="Low complexity" evidence="2">
    <location>
        <begin position="25"/>
        <end position="54"/>
    </location>
</feature>
<dbReference type="Pfam" id="PF07501">
    <property type="entry name" value="G5"/>
    <property type="match status" value="1"/>
</dbReference>
<evidence type="ECO:0000256" key="1">
    <source>
        <dbReference type="ARBA" id="ARBA00022729"/>
    </source>
</evidence>
<gene>
    <name evidence="5" type="ORF">ACFQ11_13990</name>
</gene>
<protein>
    <submittedName>
        <fullName evidence="5">G5 domain-containing protein</fullName>
    </submittedName>
</protein>
<reference evidence="6" key="1">
    <citation type="journal article" date="2019" name="Int. J. Syst. Evol. Microbiol.">
        <title>The Global Catalogue of Microorganisms (GCM) 10K type strain sequencing project: providing services to taxonomists for standard genome sequencing and annotation.</title>
        <authorList>
            <consortium name="The Broad Institute Genomics Platform"/>
            <consortium name="The Broad Institute Genome Sequencing Center for Infectious Disease"/>
            <person name="Wu L."/>
            <person name="Ma J."/>
        </authorList>
    </citation>
    <scope>NUCLEOTIDE SEQUENCE [LARGE SCALE GENOMIC DNA]</scope>
    <source>
        <strain evidence="6">JCM 31202</strain>
    </source>
</reference>
<dbReference type="Proteomes" id="UP001596972">
    <property type="component" value="Unassembled WGS sequence"/>
</dbReference>
<feature type="signal peptide" evidence="3">
    <location>
        <begin position="1"/>
        <end position="24"/>
    </location>
</feature>
<feature type="region of interest" description="Disordered" evidence="2">
    <location>
        <begin position="25"/>
        <end position="65"/>
    </location>
</feature>
<dbReference type="EMBL" id="JBHTJA010000021">
    <property type="protein sequence ID" value="MFD0901506.1"/>
    <property type="molecule type" value="Genomic_DNA"/>
</dbReference>
<dbReference type="PROSITE" id="PS51109">
    <property type="entry name" value="G5"/>
    <property type="match status" value="1"/>
</dbReference>
<dbReference type="PROSITE" id="PS51257">
    <property type="entry name" value="PROKAR_LIPOPROTEIN"/>
    <property type="match status" value="1"/>
</dbReference>
<feature type="domain" description="G5" evidence="4">
    <location>
        <begin position="52"/>
        <end position="132"/>
    </location>
</feature>
<accession>A0ABW3ENY0</accession>
<keyword evidence="1 3" id="KW-0732">Signal</keyword>
<dbReference type="Gene3D" id="2.20.230.10">
    <property type="entry name" value="Resuscitation-promoting factor rpfb"/>
    <property type="match status" value="1"/>
</dbReference>
<evidence type="ECO:0000313" key="5">
    <source>
        <dbReference type="EMBL" id="MFD0901506.1"/>
    </source>
</evidence>
<feature type="chain" id="PRO_5045260966" evidence="3">
    <location>
        <begin position="25"/>
        <end position="189"/>
    </location>
</feature>
<dbReference type="InterPro" id="IPR011098">
    <property type="entry name" value="G5_dom"/>
</dbReference>
<organism evidence="5 6">
    <name type="scientific">Actinomadura sediminis</name>
    <dbReference type="NCBI Taxonomy" id="1038904"/>
    <lineage>
        <taxon>Bacteria</taxon>
        <taxon>Bacillati</taxon>
        <taxon>Actinomycetota</taxon>
        <taxon>Actinomycetes</taxon>
        <taxon>Streptosporangiales</taxon>
        <taxon>Thermomonosporaceae</taxon>
        <taxon>Actinomadura</taxon>
    </lineage>
</organism>
<evidence type="ECO:0000256" key="3">
    <source>
        <dbReference type="SAM" id="SignalP"/>
    </source>
</evidence>
<evidence type="ECO:0000259" key="4">
    <source>
        <dbReference type="PROSITE" id="PS51109"/>
    </source>
</evidence>
<comment type="caution">
    <text evidence="5">The sequence shown here is derived from an EMBL/GenBank/DDBJ whole genome shotgun (WGS) entry which is preliminary data.</text>
</comment>
<proteinExistence type="predicted"/>
<name>A0ABW3ENY0_9ACTN</name>